<dbReference type="STRING" id="1169540.A0A0G4ET98"/>
<evidence type="ECO:0000313" key="3">
    <source>
        <dbReference type="Proteomes" id="UP000041254"/>
    </source>
</evidence>
<dbReference type="EMBL" id="CDMY01000311">
    <property type="protein sequence ID" value="CEM01823.1"/>
    <property type="molecule type" value="Genomic_DNA"/>
</dbReference>
<gene>
    <name evidence="2" type="ORF">Vbra_13289</name>
</gene>
<reference evidence="2 3" key="1">
    <citation type="submission" date="2014-11" db="EMBL/GenBank/DDBJ databases">
        <authorList>
            <person name="Zhu J."/>
            <person name="Qi W."/>
            <person name="Song R."/>
        </authorList>
    </citation>
    <scope>NUCLEOTIDE SEQUENCE [LARGE SCALE GENOMIC DNA]</scope>
</reference>
<keyword evidence="3" id="KW-1185">Reference proteome</keyword>
<dbReference type="PhylomeDB" id="A0A0G4ET98"/>
<proteinExistence type="predicted"/>
<dbReference type="VEuPathDB" id="CryptoDB:Vbra_13289"/>
<evidence type="ECO:0000256" key="1">
    <source>
        <dbReference type="SAM" id="MobiDB-lite"/>
    </source>
</evidence>
<protein>
    <submittedName>
        <fullName evidence="2">Uncharacterized protein</fullName>
    </submittedName>
</protein>
<accession>A0A0G4ET98</accession>
<dbReference type="InParanoid" id="A0A0G4ET98"/>
<sequence>MCAGGPRLIRQRQQPTRSTATTEQSSQHIKGTIFYIPKPKEGRQQHAIIFAEDEMMIGGRDRLMRRQMKLQEKEKAARNPFNEDIAYEQRGWWKRTHGAGGFRSRDVPN</sequence>
<dbReference type="Proteomes" id="UP000041254">
    <property type="component" value="Unassembled WGS sequence"/>
</dbReference>
<evidence type="ECO:0000313" key="2">
    <source>
        <dbReference type="EMBL" id="CEM01823.1"/>
    </source>
</evidence>
<name>A0A0G4ET98_VITBC</name>
<organism evidence="2 3">
    <name type="scientific">Vitrella brassicaformis (strain CCMP3155)</name>
    <dbReference type="NCBI Taxonomy" id="1169540"/>
    <lineage>
        <taxon>Eukaryota</taxon>
        <taxon>Sar</taxon>
        <taxon>Alveolata</taxon>
        <taxon>Colpodellida</taxon>
        <taxon>Vitrellaceae</taxon>
        <taxon>Vitrella</taxon>
    </lineage>
</organism>
<feature type="region of interest" description="Disordered" evidence="1">
    <location>
        <begin position="1"/>
        <end position="28"/>
    </location>
</feature>
<dbReference type="AlphaFoldDB" id="A0A0G4ET98"/>
<feature type="compositionally biased region" description="Polar residues" evidence="1">
    <location>
        <begin position="11"/>
        <end position="28"/>
    </location>
</feature>
<dbReference type="OrthoDB" id="446759at2759"/>